<evidence type="ECO:0000313" key="1">
    <source>
        <dbReference type="EMBL" id="KAK4803848.1"/>
    </source>
</evidence>
<comment type="caution">
    <text evidence="1">The sequence shown here is derived from an EMBL/GenBank/DDBJ whole genome shotgun (WGS) entry which is preliminary data.</text>
</comment>
<keyword evidence="2" id="KW-1185">Reference proteome</keyword>
<evidence type="ECO:0000313" key="2">
    <source>
        <dbReference type="Proteomes" id="UP001346149"/>
    </source>
</evidence>
<dbReference type="GO" id="GO:0055088">
    <property type="term" value="P:lipid homeostasis"/>
    <property type="evidence" value="ECO:0007669"/>
    <property type="project" value="TreeGrafter"/>
</dbReference>
<dbReference type="GO" id="GO:0016020">
    <property type="term" value="C:membrane"/>
    <property type="evidence" value="ECO:0007669"/>
    <property type="project" value="TreeGrafter"/>
</dbReference>
<sequence>MFFEKFLPEDIHIRSNGRIRVAVTQILWRTRGLLVDQFNSKEDFINAVITSSFVPMFEFVFPAAQLGLQGIEISPDCNPENRATFRELFNWALTLSKKDWALTPAGDDILGRLFELGYLDASVWAESNPVSKIVQDDFLPAQNGGVTTYNNSGDGER</sequence>
<name>A0AAN7M6I9_TRANT</name>
<dbReference type="GO" id="GO:0005737">
    <property type="term" value="C:cytoplasm"/>
    <property type="evidence" value="ECO:0007669"/>
    <property type="project" value="TreeGrafter"/>
</dbReference>
<dbReference type="GO" id="GO:0004806">
    <property type="term" value="F:triacylglycerol lipase activity"/>
    <property type="evidence" value="ECO:0007669"/>
    <property type="project" value="TreeGrafter"/>
</dbReference>
<dbReference type="AlphaFoldDB" id="A0AAN7M6I9"/>
<dbReference type="GO" id="GO:0019433">
    <property type="term" value="P:triglyceride catabolic process"/>
    <property type="evidence" value="ECO:0007669"/>
    <property type="project" value="TreeGrafter"/>
</dbReference>
<gene>
    <name evidence="1" type="ORF">SAY86_003665</name>
</gene>
<dbReference type="PANTHER" id="PTHR12406:SF7">
    <property type="entry name" value="PATATIN-LIKE PHOSPHOLIPASE DOMAIN-CONTAINING PROTEIN 4"/>
    <property type="match status" value="1"/>
</dbReference>
<reference evidence="1 2" key="1">
    <citation type="journal article" date="2023" name="Hortic Res">
        <title>Pangenome of water caltrop reveals structural variations and asymmetric subgenome divergence after allopolyploidization.</title>
        <authorList>
            <person name="Zhang X."/>
            <person name="Chen Y."/>
            <person name="Wang L."/>
            <person name="Yuan Y."/>
            <person name="Fang M."/>
            <person name="Shi L."/>
            <person name="Lu R."/>
            <person name="Comes H.P."/>
            <person name="Ma Y."/>
            <person name="Chen Y."/>
            <person name="Huang G."/>
            <person name="Zhou Y."/>
            <person name="Zheng Z."/>
            <person name="Qiu Y."/>
        </authorList>
    </citation>
    <scope>NUCLEOTIDE SEQUENCE [LARGE SCALE GENOMIC DNA]</scope>
    <source>
        <strain evidence="1">F231</strain>
    </source>
</reference>
<dbReference type="Proteomes" id="UP001346149">
    <property type="component" value="Unassembled WGS sequence"/>
</dbReference>
<dbReference type="PANTHER" id="PTHR12406">
    <property type="entry name" value="CALCIUM-INDEPENDENT PHOSPHOLIPASE A2 IPLA2 -RELATED"/>
    <property type="match status" value="1"/>
</dbReference>
<protein>
    <submittedName>
        <fullName evidence="1">Uncharacterized protein</fullName>
    </submittedName>
</protein>
<proteinExistence type="predicted"/>
<dbReference type="InterPro" id="IPR033562">
    <property type="entry name" value="PLPL"/>
</dbReference>
<organism evidence="1 2">
    <name type="scientific">Trapa natans</name>
    <name type="common">Water chestnut</name>
    <dbReference type="NCBI Taxonomy" id="22666"/>
    <lineage>
        <taxon>Eukaryota</taxon>
        <taxon>Viridiplantae</taxon>
        <taxon>Streptophyta</taxon>
        <taxon>Embryophyta</taxon>
        <taxon>Tracheophyta</taxon>
        <taxon>Spermatophyta</taxon>
        <taxon>Magnoliopsida</taxon>
        <taxon>eudicotyledons</taxon>
        <taxon>Gunneridae</taxon>
        <taxon>Pentapetalae</taxon>
        <taxon>rosids</taxon>
        <taxon>malvids</taxon>
        <taxon>Myrtales</taxon>
        <taxon>Lythraceae</taxon>
        <taxon>Trapa</taxon>
    </lineage>
</organism>
<dbReference type="GO" id="GO:0005811">
    <property type="term" value="C:lipid droplet"/>
    <property type="evidence" value="ECO:0007669"/>
    <property type="project" value="TreeGrafter"/>
</dbReference>
<accession>A0AAN7M6I9</accession>
<dbReference type="EMBL" id="JAXQNO010000001">
    <property type="protein sequence ID" value="KAK4803848.1"/>
    <property type="molecule type" value="Genomic_DNA"/>
</dbReference>